<accession>A0A1H2ZB62</accession>
<evidence type="ECO:0000256" key="2">
    <source>
        <dbReference type="SAM" id="SignalP"/>
    </source>
</evidence>
<evidence type="ECO:0000313" key="5">
    <source>
        <dbReference type="Proteomes" id="UP000182379"/>
    </source>
</evidence>
<keyword evidence="2" id="KW-0732">Signal</keyword>
<feature type="chain" id="PRO_5039493749" evidence="2">
    <location>
        <begin position="23"/>
        <end position="182"/>
    </location>
</feature>
<evidence type="ECO:0000256" key="1">
    <source>
        <dbReference type="SAM" id="MobiDB-lite"/>
    </source>
</evidence>
<dbReference type="RefSeq" id="WP_074707276.1">
    <property type="nucleotide sequence ID" value="NZ_CAMEFB010000003.1"/>
</dbReference>
<dbReference type="PROSITE" id="PS51257">
    <property type="entry name" value="PROKAR_LIPOPROTEIN"/>
    <property type="match status" value="1"/>
</dbReference>
<feature type="signal peptide" evidence="2">
    <location>
        <begin position="1"/>
        <end position="22"/>
    </location>
</feature>
<dbReference type="AlphaFoldDB" id="A0A1H2ZB62"/>
<dbReference type="InterPro" id="IPR019606">
    <property type="entry name" value="GerMN"/>
</dbReference>
<dbReference type="SMART" id="SM00909">
    <property type="entry name" value="Germane"/>
    <property type="match status" value="1"/>
</dbReference>
<dbReference type="Proteomes" id="UP000182379">
    <property type="component" value="Unassembled WGS sequence"/>
</dbReference>
<proteinExistence type="predicted"/>
<dbReference type="Pfam" id="PF10646">
    <property type="entry name" value="Germane"/>
    <property type="match status" value="1"/>
</dbReference>
<sequence length="182" mass="19960">MDKRLTRWTAAALLLGSLTFLGGCSPQNTTVNPDTKKETAAADAKAGQKGAQASSRTLYRVGKNGKLQAQTVKLSGSQDKLPLLVLKELVEKRPQGDTTFPKGVKVNKVTVKDKVATIDFSREFQTRRGDHDTLLMLYAVVDTLTEFPEIQKVRFTVKGKPVTVLGGQDLSEPLKRDGKYIQ</sequence>
<dbReference type="EMBL" id="FNOP01000014">
    <property type="protein sequence ID" value="SDX14712.1"/>
    <property type="molecule type" value="Genomic_DNA"/>
</dbReference>
<comment type="caution">
    <text evidence="4">The sequence shown here is derived from an EMBL/GenBank/DDBJ whole genome shotgun (WGS) entry which is preliminary data.</text>
</comment>
<reference evidence="4 5" key="1">
    <citation type="submission" date="2016-10" db="EMBL/GenBank/DDBJ databases">
        <authorList>
            <person name="Varghese N."/>
            <person name="Submissions S."/>
        </authorList>
    </citation>
    <scope>NUCLEOTIDE SEQUENCE [LARGE SCALE GENOMIC DNA]</scope>
    <source>
        <strain evidence="4 5">WCC6</strain>
    </source>
</reference>
<evidence type="ECO:0000313" key="4">
    <source>
        <dbReference type="EMBL" id="SDX14712.1"/>
    </source>
</evidence>
<organism evidence="4 5">
    <name type="scientific">Acidaminococcus fermentans</name>
    <dbReference type="NCBI Taxonomy" id="905"/>
    <lineage>
        <taxon>Bacteria</taxon>
        <taxon>Bacillati</taxon>
        <taxon>Bacillota</taxon>
        <taxon>Negativicutes</taxon>
        <taxon>Acidaminococcales</taxon>
        <taxon>Acidaminococcaceae</taxon>
        <taxon>Acidaminococcus</taxon>
    </lineage>
</organism>
<name>A0A1H2ZB62_ACIFE</name>
<evidence type="ECO:0000259" key="3">
    <source>
        <dbReference type="SMART" id="SM00909"/>
    </source>
</evidence>
<protein>
    <submittedName>
        <fullName evidence="4">Sporulation and spore germination</fullName>
    </submittedName>
</protein>
<gene>
    <name evidence="4" type="ORF">SAMN05216495_11427</name>
</gene>
<feature type="region of interest" description="Disordered" evidence="1">
    <location>
        <begin position="25"/>
        <end position="51"/>
    </location>
</feature>
<feature type="compositionally biased region" description="Low complexity" evidence="1">
    <location>
        <begin position="41"/>
        <end position="51"/>
    </location>
</feature>
<feature type="domain" description="GerMN" evidence="3">
    <location>
        <begin position="82"/>
        <end position="166"/>
    </location>
</feature>